<evidence type="ECO:0000313" key="1">
    <source>
        <dbReference type="EMBL" id="EJR30029.1"/>
    </source>
</evidence>
<dbReference type="AlphaFoldDB" id="A0ABC9QV94"/>
<proteinExistence type="predicted"/>
<protein>
    <submittedName>
        <fullName evidence="1">Uncharacterized protein</fullName>
    </submittedName>
</protein>
<name>A0ABC9QV94_BACMY</name>
<sequence length="90" mass="10659">MQITNSYPCILYLLIITDKTLQINMSEEKVYLISEIYEVYKDIVMEEEFILCTLKILQMNCSINLFQQDLEYLLNNRLIKKINIEIANGC</sequence>
<reference evidence="1 2" key="1">
    <citation type="submission" date="2012-04" db="EMBL/GenBank/DDBJ databases">
        <title>The Genome Sequence of Bacillus cereus VD078.</title>
        <authorList>
            <consortium name="The Broad Institute Genome Sequencing Platform"/>
            <consortium name="The Broad Institute Genome Sequencing Center for Infectious Disease"/>
            <person name="Feldgarden M."/>
            <person name="Van der Auwera G.A."/>
            <person name="Mahillon J."/>
            <person name="Duprez V."/>
            <person name="Timmery S."/>
            <person name="Mattelet C."/>
            <person name="Dierick K."/>
            <person name="Sun M."/>
            <person name="Yu Z."/>
            <person name="Zhu L."/>
            <person name="Hu X."/>
            <person name="Shank E.B."/>
            <person name="Swiecicka I."/>
            <person name="Hansen B.M."/>
            <person name="Andrup L."/>
            <person name="Young S.K."/>
            <person name="Zeng Q."/>
            <person name="Gargeya S."/>
            <person name="Fitzgerald M."/>
            <person name="Haas B."/>
            <person name="Abouelleil A."/>
            <person name="Alvarado L."/>
            <person name="Arachchi H.M."/>
            <person name="Berlin A."/>
            <person name="Chapman S.B."/>
            <person name="Goldberg J."/>
            <person name="Griggs A."/>
            <person name="Gujja S."/>
            <person name="Hansen M."/>
            <person name="Howarth C."/>
            <person name="Imamovic A."/>
            <person name="Larimer J."/>
            <person name="McCowen C."/>
            <person name="Montmayeur A."/>
            <person name="Murphy C."/>
            <person name="Neiman D."/>
            <person name="Pearson M."/>
            <person name="Priest M."/>
            <person name="Roberts A."/>
            <person name="Saif S."/>
            <person name="Shea T."/>
            <person name="Sisk P."/>
            <person name="Sykes S."/>
            <person name="Wortman J."/>
            <person name="Nusbaum C."/>
            <person name="Birren B."/>
        </authorList>
    </citation>
    <scope>NUCLEOTIDE SEQUENCE [LARGE SCALE GENOMIC DNA]</scope>
    <source>
        <strain evidence="1 2">VD078</strain>
    </source>
</reference>
<accession>A0ABC9QV94</accession>
<comment type="caution">
    <text evidence="1">The sequence shown here is derived from an EMBL/GenBank/DDBJ whole genome shotgun (WGS) entry which is preliminary data.</text>
</comment>
<dbReference type="EMBL" id="AHEV01000051">
    <property type="protein sequence ID" value="EJR30029.1"/>
    <property type="molecule type" value="Genomic_DNA"/>
</dbReference>
<organism evidence="1 2">
    <name type="scientific">Bacillus mycoides</name>
    <dbReference type="NCBI Taxonomy" id="1405"/>
    <lineage>
        <taxon>Bacteria</taxon>
        <taxon>Bacillati</taxon>
        <taxon>Bacillota</taxon>
        <taxon>Bacilli</taxon>
        <taxon>Bacillales</taxon>
        <taxon>Bacillaceae</taxon>
        <taxon>Bacillus</taxon>
        <taxon>Bacillus cereus group</taxon>
    </lineage>
</organism>
<evidence type="ECO:0000313" key="2">
    <source>
        <dbReference type="Proteomes" id="UP000006976"/>
    </source>
</evidence>
<gene>
    <name evidence="1" type="ORF">III_05798</name>
</gene>
<dbReference type="Proteomes" id="UP000006976">
    <property type="component" value="Unassembled WGS sequence"/>
</dbReference>